<keyword evidence="1" id="KW-0472">Membrane</keyword>
<gene>
    <name evidence="2" type="ORF">ENL91_04190</name>
</gene>
<organism evidence="2">
    <name type="scientific">Candidatus Methanosuratincola petrocarbonis</name>
    <name type="common">ex Vanwonterghem et al. 2016</name>
    <dbReference type="NCBI Taxonomy" id="1867261"/>
    <lineage>
        <taxon>Archaea</taxon>
        <taxon>Thermoproteota</taxon>
        <taxon>Methanosuratincolia</taxon>
        <taxon>Candidatus Methanomethylicales</taxon>
        <taxon>Candidatus Methanomethylicaceae</taxon>
        <taxon>Candidatus Methanosuratincola (ex Vanwonterghem et al. 2016)</taxon>
    </lineage>
</organism>
<evidence type="ECO:0000256" key="1">
    <source>
        <dbReference type="SAM" id="Phobius"/>
    </source>
</evidence>
<reference evidence="2" key="1">
    <citation type="journal article" date="2020" name="mSystems">
        <title>Genome- and Community-Level Interaction Insights into Carbon Utilization and Element Cycling Functions of Hydrothermarchaeota in Hydrothermal Sediment.</title>
        <authorList>
            <person name="Zhou Z."/>
            <person name="Liu Y."/>
            <person name="Xu W."/>
            <person name="Pan J."/>
            <person name="Luo Z.H."/>
            <person name="Li M."/>
        </authorList>
    </citation>
    <scope>NUCLEOTIDE SEQUENCE [LARGE SCALE GENOMIC DNA]</scope>
    <source>
        <strain evidence="2">SpSt-1038</strain>
    </source>
</reference>
<feature type="transmembrane region" description="Helical" evidence="1">
    <location>
        <begin position="12"/>
        <end position="35"/>
    </location>
</feature>
<proteinExistence type="predicted"/>
<sequence length="231" mass="26326">MTEESVVLPFKYWVAMLVFLVTLISVGSAIGFQTFGSGFIENMNKYNLYEIGRGGRLLYYETPSGEKMVRVDIGFDLNTTYNETHGVAYWFEGIELPYGSTIIDVIQNIHKANMTELRVYDLNNSSIFEKIPVQNPENLQFVVSYGNISGMRYIDEINGIKNNPATMAQWMIYFWDAEKRTFVYLTTSPDKFTVAHKDTIVILYGTFGGWPADCCSGGSWEYNEYEGAVTR</sequence>
<evidence type="ECO:0000313" key="2">
    <source>
        <dbReference type="EMBL" id="HHI49353.1"/>
    </source>
</evidence>
<dbReference type="AlphaFoldDB" id="A0A7J3V138"/>
<accession>A0A7J3V138</accession>
<keyword evidence="1" id="KW-1133">Transmembrane helix</keyword>
<name>A0A7J3V138_9CREN</name>
<keyword evidence="1" id="KW-0812">Transmembrane</keyword>
<protein>
    <submittedName>
        <fullName evidence="2">Uncharacterized protein</fullName>
    </submittedName>
</protein>
<comment type="caution">
    <text evidence="2">The sequence shown here is derived from an EMBL/GenBank/DDBJ whole genome shotgun (WGS) entry which is preliminary data.</text>
</comment>
<dbReference type="EMBL" id="DRVT01000051">
    <property type="protein sequence ID" value="HHI49353.1"/>
    <property type="molecule type" value="Genomic_DNA"/>
</dbReference>